<sequence>MIDGLESEYLQGAHLAFPIPTIRLPNCGINCFVSVLLQCLLESLTRNTEEEVFQEANECSYSACQYLRSTSRLPRIHLAPPILTCQLNRSGQGTEELDNRKVFHTALIPAVCKWRITSMSPLITESGTHHLDIMRPSPDVGTISDTVTTMAP</sequence>
<dbReference type="Proteomes" id="UP000019149">
    <property type="component" value="Unassembled WGS sequence"/>
</dbReference>
<dbReference type="GeneID" id="36339752"/>
<dbReference type="KEGG" id="egl:EGR_04037"/>
<name>W6V4F0_ECHGR</name>
<organism evidence="1 2">
    <name type="scientific">Echinococcus granulosus</name>
    <name type="common">Hydatid tapeworm</name>
    <dbReference type="NCBI Taxonomy" id="6210"/>
    <lineage>
        <taxon>Eukaryota</taxon>
        <taxon>Metazoa</taxon>
        <taxon>Spiralia</taxon>
        <taxon>Lophotrochozoa</taxon>
        <taxon>Platyhelminthes</taxon>
        <taxon>Cestoda</taxon>
        <taxon>Eucestoda</taxon>
        <taxon>Cyclophyllidea</taxon>
        <taxon>Taeniidae</taxon>
        <taxon>Echinococcus</taxon>
        <taxon>Echinococcus granulosus group</taxon>
    </lineage>
</organism>
<protein>
    <submittedName>
        <fullName evidence="1">Uncharacterized protein</fullName>
    </submittedName>
</protein>
<evidence type="ECO:0000313" key="2">
    <source>
        <dbReference type="Proteomes" id="UP000019149"/>
    </source>
</evidence>
<gene>
    <name evidence="1" type="ORF">EGR_04037</name>
</gene>
<proteinExistence type="predicted"/>
<comment type="caution">
    <text evidence="1">The sequence shown here is derived from an EMBL/GenBank/DDBJ whole genome shotgun (WGS) entry which is preliminary data.</text>
</comment>
<dbReference type="RefSeq" id="XP_024352200.1">
    <property type="nucleotide sequence ID" value="XM_024493286.1"/>
</dbReference>
<dbReference type="CTD" id="36339752"/>
<dbReference type="AlphaFoldDB" id="W6V4F0"/>
<keyword evidence="2" id="KW-1185">Reference proteome</keyword>
<accession>W6V4F0</accession>
<evidence type="ECO:0000313" key="1">
    <source>
        <dbReference type="EMBL" id="EUB61004.1"/>
    </source>
</evidence>
<dbReference type="EMBL" id="APAU02000024">
    <property type="protein sequence ID" value="EUB61004.1"/>
    <property type="molecule type" value="Genomic_DNA"/>
</dbReference>
<reference evidence="1 2" key="1">
    <citation type="journal article" date="2013" name="Nat. Genet.">
        <title>The genome of the hydatid tapeworm Echinococcus granulosus.</title>
        <authorList>
            <person name="Zheng H."/>
            <person name="Zhang W."/>
            <person name="Zhang L."/>
            <person name="Zhang Z."/>
            <person name="Li J."/>
            <person name="Lu G."/>
            <person name="Zhu Y."/>
            <person name="Wang Y."/>
            <person name="Huang Y."/>
            <person name="Liu J."/>
            <person name="Kang H."/>
            <person name="Chen J."/>
            <person name="Wang L."/>
            <person name="Chen A."/>
            <person name="Yu S."/>
            <person name="Gao Z."/>
            <person name="Jin L."/>
            <person name="Gu W."/>
            <person name="Wang Z."/>
            <person name="Zhao L."/>
            <person name="Shi B."/>
            <person name="Wen H."/>
            <person name="Lin R."/>
            <person name="Jones M.K."/>
            <person name="Brejova B."/>
            <person name="Vinar T."/>
            <person name="Zhao G."/>
            <person name="McManus D.P."/>
            <person name="Chen Z."/>
            <person name="Zhou Y."/>
            <person name="Wang S."/>
        </authorList>
    </citation>
    <scope>NUCLEOTIDE SEQUENCE [LARGE SCALE GENOMIC DNA]</scope>
</reference>